<dbReference type="GO" id="GO:0004252">
    <property type="term" value="F:serine-type endopeptidase activity"/>
    <property type="evidence" value="ECO:0007669"/>
    <property type="project" value="UniProtKB-UniRule"/>
</dbReference>
<dbReference type="VEuPathDB" id="VectorBase:AATE012881"/>
<feature type="chain" id="PRO_5036529357" description="CLIP domain-containing serine protease" evidence="12">
    <location>
        <begin position="23"/>
        <end position="384"/>
    </location>
</feature>
<evidence type="ECO:0000313" key="13">
    <source>
        <dbReference type="EnsemblMetazoa" id="AATE012881-PA.1"/>
    </source>
</evidence>
<dbReference type="Gene3D" id="3.30.1640.30">
    <property type="match status" value="1"/>
</dbReference>
<evidence type="ECO:0000256" key="3">
    <source>
        <dbReference type="ARBA" id="ARBA00022588"/>
    </source>
</evidence>
<dbReference type="PROSITE" id="PS51888">
    <property type="entry name" value="CLIP"/>
    <property type="match status" value="1"/>
</dbReference>
<dbReference type="InterPro" id="IPR043504">
    <property type="entry name" value="Peptidase_S1_PA_chymotrypsin"/>
</dbReference>
<dbReference type="STRING" id="41427.A0A182J7L1"/>
<protein>
    <recommendedName>
        <fullName evidence="12">CLIP domain-containing serine protease</fullName>
        <ecNumber evidence="12">3.4.21.-</ecNumber>
    </recommendedName>
</protein>
<sequence length="384" mass="41719">MGGSSVAALAACALLCINVTIAQYLSSCQTPDGDGGMCVLVRECPFAQAVLKKKEHSDNDIRYVNAIRCGTLETRALVCCNAPNVTQTAKPVDPETIAGLVENRFNTREEKRELLPTDCGADGSRGPLHGERANLFDHPWNVLIKHRTKEGDNRFHCGGVLISARYVLTAARCIMGIKKTWTVESVRVGDWDLKGAEKDCEEFNGGTECIEPAQDIAIEKITIHTNYSGTQSPAVKNDIALVRLAQKVPESILAGSICLPLDPSVRQQVDLEQGQFVESGWGKTPEAAGEDYKMNYLSAGVTRDVCRSKYPHADIGQGHVCAKPNRAEDTCRGDTGGPLMYRHQGRVYLVGVASFRKQCAAVGEPAVYTNVGDLVDWVVDNLEP</sequence>
<dbReference type="EC" id="3.4.21.-" evidence="12"/>
<dbReference type="GO" id="GO:0005576">
    <property type="term" value="C:extracellular region"/>
    <property type="evidence" value="ECO:0007669"/>
    <property type="project" value="UniProtKB-SubCell"/>
</dbReference>
<dbReference type="PRINTS" id="PR00722">
    <property type="entry name" value="CHYMOTRYPSIN"/>
</dbReference>
<keyword evidence="8" id="KW-0391">Immunity</keyword>
<keyword evidence="4 12" id="KW-0645">Protease</keyword>
<evidence type="ECO:0000256" key="4">
    <source>
        <dbReference type="ARBA" id="ARBA00022670"/>
    </source>
</evidence>
<comment type="similarity">
    <text evidence="11 12">Belongs to the peptidase S1 family. CLIP subfamily.</text>
</comment>
<dbReference type="InterPro" id="IPR051487">
    <property type="entry name" value="Ser/Thr_Proteases_Immune/Dev"/>
</dbReference>
<evidence type="ECO:0000256" key="1">
    <source>
        <dbReference type="ARBA" id="ARBA00004613"/>
    </source>
</evidence>
<dbReference type="SUPFAM" id="SSF50494">
    <property type="entry name" value="Trypsin-like serine proteases"/>
    <property type="match status" value="1"/>
</dbReference>
<dbReference type="InterPro" id="IPR022700">
    <property type="entry name" value="CLIP"/>
</dbReference>
<evidence type="ECO:0000256" key="11">
    <source>
        <dbReference type="ARBA" id="ARBA00024195"/>
    </source>
</evidence>
<keyword evidence="2 12" id="KW-0964">Secreted</keyword>
<feature type="signal peptide" evidence="12">
    <location>
        <begin position="1"/>
        <end position="22"/>
    </location>
</feature>
<evidence type="ECO:0000256" key="6">
    <source>
        <dbReference type="ARBA" id="ARBA00022801"/>
    </source>
</evidence>
<dbReference type="InterPro" id="IPR009003">
    <property type="entry name" value="Peptidase_S1_PA"/>
</dbReference>
<dbReference type="PANTHER" id="PTHR24256">
    <property type="entry name" value="TRYPTASE-RELATED"/>
    <property type="match status" value="1"/>
</dbReference>
<evidence type="ECO:0000256" key="9">
    <source>
        <dbReference type="ARBA" id="ARBA00023157"/>
    </source>
</evidence>
<evidence type="ECO:0000256" key="7">
    <source>
        <dbReference type="ARBA" id="ARBA00022825"/>
    </source>
</evidence>
<dbReference type="AlphaFoldDB" id="A0A182J7L1"/>
<keyword evidence="10" id="KW-0325">Glycoprotein</keyword>
<dbReference type="Pfam" id="PF12032">
    <property type="entry name" value="CLIP"/>
    <property type="match status" value="1"/>
</dbReference>
<keyword evidence="6 12" id="KW-0378">Hydrolase</keyword>
<dbReference type="InterPro" id="IPR001254">
    <property type="entry name" value="Trypsin_dom"/>
</dbReference>
<dbReference type="Gene3D" id="2.40.10.10">
    <property type="entry name" value="Trypsin-like serine proteases"/>
    <property type="match status" value="2"/>
</dbReference>
<keyword evidence="3" id="KW-0399">Innate immunity</keyword>
<keyword evidence="5 12" id="KW-0732">Signal</keyword>
<evidence type="ECO:0000256" key="10">
    <source>
        <dbReference type="ARBA" id="ARBA00023180"/>
    </source>
</evidence>
<evidence type="ECO:0000256" key="12">
    <source>
        <dbReference type="RuleBase" id="RU366078"/>
    </source>
</evidence>
<evidence type="ECO:0000256" key="2">
    <source>
        <dbReference type="ARBA" id="ARBA00022525"/>
    </source>
</evidence>
<proteinExistence type="inferred from homology"/>
<dbReference type="FunFam" id="2.40.10.10:FF:000028">
    <property type="entry name" value="Serine protease easter"/>
    <property type="match status" value="1"/>
</dbReference>
<name>A0A182J7L1_ANOAO</name>
<dbReference type="SMART" id="SM00680">
    <property type="entry name" value="CLIP"/>
    <property type="match status" value="1"/>
</dbReference>
<keyword evidence="9" id="KW-1015">Disulfide bond</keyword>
<dbReference type="SMART" id="SM00020">
    <property type="entry name" value="Tryp_SPc"/>
    <property type="match status" value="1"/>
</dbReference>
<dbReference type="PROSITE" id="PS50240">
    <property type="entry name" value="TRYPSIN_DOM"/>
    <property type="match status" value="1"/>
</dbReference>
<dbReference type="InterPro" id="IPR038565">
    <property type="entry name" value="CLIP_sf"/>
</dbReference>
<evidence type="ECO:0000256" key="5">
    <source>
        <dbReference type="ARBA" id="ARBA00022729"/>
    </source>
</evidence>
<dbReference type="GO" id="GO:0006508">
    <property type="term" value="P:proteolysis"/>
    <property type="evidence" value="ECO:0007669"/>
    <property type="project" value="UniProtKB-KW"/>
</dbReference>
<organism evidence="13">
    <name type="scientific">Anopheles atroparvus</name>
    <name type="common">European mosquito</name>
    <dbReference type="NCBI Taxonomy" id="41427"/>
    <lineage>
        <taxon>Eukaryota</taxon>
        <taxon>Metazoa</taxon>
        <taxon>Ecdysozoa</taxon>
        <taxon>Arthropoda</taxon>
        <taxon>Hexapoda</taxon>
        <taxon>Insecta</taxon>
        <taxon>Pterygota</taxon>
        <taxon>Neoptera</taxon>
        <taxon>Endopterygota</taxon>
        <taxon>Diptera</taxon>
        <taxon>Nematocera</taxon>
        <taxon>Culicoidea</taxon>
        <taxon>Culicidae</taxon>
        <taxon>Anophelinae</taxon>
        <taxon>Anopheles</taxon>
    </lineage>
</organism>
<dbReference type="Pfam" id="PF00089">
    <property type="entry name" value="Trypsin"/>
    <property type="match status" value="1"/>
</dbReference>
<accession>A0A182J7L1</accession>
<dbReference type="InterPro" id="IPR001314">
    <property type="entry name" value="Peptidase_S1A"/>
</dbReference>
<reference evidence="13" key="1">
    <citation type="submission" date="2022-08" db="UniProtKB">
        <authorList>
            <consortium name="EnsemblMetazoa"/>
        </authorList>
    </citation>
    <scope>IDENTIFICATION</scope>
    <source>
        <strain evidence="13">EBRO</strain>
    </source>
</reference>
<dbReference type="CDD" id="cd00190">
    <property type="entry name" value="Tryp_SPc"/>
    <property type="match status" value="1"/>
</dbReference>
<dbReference type="GO" id="GO:0045087">
    <property type="term" value="P:innate immune response"/>
    <property type="evidence" value="ECO:0007669"/>
    <property type="project" value="UniProtKB-KW"/>
</dbReference>
<evidence type="ECO:0000256" key="8">
    <source>
        <dbReference type="ARBA" id="ARBA00022859"/>
    </source>
</evidence>
<comment type="subcellular location">
    <subcellularLocation>
        <location evidence="1 12">Secreted</location>
    </subcellularLocation>
</comment>
<comment type="domain">
    <text evidence="12">The clip domain consists of 35-55 residues which are 'knitted' together usually by 3 conserved disulfide bonds forming a clip-like compact structure.</text>
</comment>
<keyword evidence="7 12" id="KW-0720">Serine protease</keyword>
<dbReference type="EnsemblMetazoa" id="AATE012881-RA">
    <property type="protein sequence ID" value="AATE012881-PA.1"/>
    <property type="gene ID" value="AATE012881"/>
</dbReference>